<keyword evidence="1" id="KW-0378">Hydrolase</keyword>
<comment type="caution">
    <text evidence="1">The sequence shown here is derived from an EMBL/GenBank/DDBJ whole genome shotgun (WGS) entry which is preliminary data.</text>
</comment>
<keyword evidence="1" id="KW-0255">Endonuclease</keyword>
<proteinExistence type="predicted"/>
<dbReference type="Proteomes" id="UP000829398">
    <property type="component" value="Chromosome 9"/>
</dbReference>
<organism evidence="1 2">
    <name type="scientific">Citrus sinensis</name>
    <name type="common">Sweet orange</name>
    <name type="synonym">Citrus aurantium var. sinensis</name>
    <dbReference type="NCBI Taxonomy" id="2711"/>
    <lineage>
        <taxon>Eukaryota</taxon>
        <taxon>Viridiplantae</taxon>
        <taxon>Streptophyta</taxon>
        <taxon>Embryophyta</taxon>
        <taxon>Tracheophyta</taxon>
        <taxon>Spermatophyta</taxon>
        <taxon>Magnoliopsida</taxon>
        <taxon>eudicotyledons</taxon>
        <taxon>Gunneridae</taxon>
        <taxon>Pentapetalae</taxon>
        <taxon>rosids</taxon>
        <taxon>malvids</taxon>
        <taxon>Sapindales</taxon>
        <taxon>Rutaceae</taxon>
        <taxon>Aurantioideae</taxon>
        <taxon>Citrus</taxon>
    </lineage>
</organism>
<gene>
    <name evidence="1" type="ORF">KPL71_026006</name>
</gene>
<keyword evidence="2" id="KW-1185">Reference proteome</keyword>
<evidence type="ECO:0000313" key="2">
    <source>
        <dbReference type="Proteomes" id="UP000829398"/>
    </source>
</evidence>
<keyword evidence="1" id="KW-0540">Nuclease</keyword>
<evidence type="ECO:0000313" key="1">
    <source>
        <dbReference type="EMBL" id="KAH9679154.1"/>
    </source>
</evidence>
<sequence>MEKCSFAKQEVEFLGHKIAGGKLMMENTNVKVILEWEPPSKVPEFHSFLGLVNYYRRFIKGYSTKAAPLTDLLKKNKTWHWSEKCQHAFEQLKKAILEEPVLALLDHTKPFEVQTDASDFAIGGVLMQKCHPIAFESRKLNDTERHYTVQEKEMTAIIHWLRVWRHYLLGSHFTIMMDNVAMSYFQTENKLSPKQARWQNFLVEFDYRLEYKPGKANEGLQQNPLAKYLLEKVLEGKIRRFWQEEGILLTKRDRLFVPRYENLQKEVIKECHNSKWASHPGIERTTALVQTSYFLSHMRDDIKAYVHTCLVCQQDKVDHQLPAGLLEPLPLATRPWESVSMDFITSLPKSEGCGSIIVVVDRYNKYAILIAVPADCKADVAARLFVKHIVKLWGILRSIVSNRDPRFTGRFSTALFKMLGTDLKFSTSFHPNMDGQTEHINGLLEMYLRHYVSAH</sequence>
<protein>
    <submittedName>
        <fullName evidence="1">Endonuclease</fullName>
    </submittedName>
</protein>
<accession>A0ACB8HWJ9</accession>
<reference evidence="2" key="1">
    <citation type="journal article" date="2023" name="Hortic. Res.">
        <title>A chromosome-level phased genome enabling allele-level studies in sweet orange: a case study on citrus Huanglongbing tolerance.</title>
        <authorList>
            <person name="Wu B."/>
            <person name="Yu Q."/>
            <person name="Deng Z."/>
            <person name="Duan Y."/>
            <person name="Luo F."/>
            <person name="Gmitter F. Jr."/>
        </authorList>
    </citation>
    <scope>NUCLEOTIDE SEQUENCE [LARGE SCALE GENOMIC DNA]</scope>
    <source>
        <strain evidence="2">cv. Valencia</strain>
    </source>
</reference>
<dbReference type="EMBL" id="CM039178">
    <property type="protein sequence ID" value="KAH9679154.1"/>
    <property type="molecule type" value="Genomic_DNA"/>
</dbReference>
<name>A0ACB8HWJ9_CITSI</name>